<keyword evidence="3" id="KW-0812">Transmembrane</keyword>
<sequence length="77" mass="8851">MVASIDTIEWDETTIAIPAFFTLITIPLTYSIANGLSFGLISYAALQLVTRRARRQDWMLYLVAILFLLRFFFLTKS</sequence>
<dbReference type="AlphaFoldDB" id="A0A7Y9PKQ2"/>
<accession>A0A7Y9PKQ2</accession>
<name>A0A7Y9PKQ2_9BACT</name>
<dbReference type="GO" id="GO:0005345">
    <property type="term" value="F:purine nucleobase transmembrane transporter activity"/>
    <property type="evidence" value="ECO:0007669"/>
    <property type="project" value="TreeGrafter"/>
</dbReference>
<reference evidence="4 5" key="1">
    <citation type="submission" date="2020-07" db="EMBL/GenBank/DDBJ databases">
        <title>Genomic Encyclopedia of Type Strains, Phase IV (KMG-V): Genome sequencing to study the core and pangenomes of soil and plant-associated prokaryotes.</title>
        <authorList>
            <person name="Whitman W."/>
        </authorList>
    </citation>
    <scope>NUCLEOTIDE SEQUENCE [LARGE SCALE GENOMIC DNA]</scope>
    <source>
        <strain evidence="4 5">X4EP2</strain>
    </source>
</reference>
<gene>
    <name evidence="4" type="ORF">HDF17_003188</name>
</gene>
<dbReference type="PANTHER" id="PTHR43337">
    <property type="entry name" value="XANTHINE/URACIL PERMEASE C887.17-RELATED"/>
    <property type="match status" value="1"/>
</dbReference>
<dbReference type="Proteomes" id="UP000589520">
    <property type="component" value="Unassembled WGS sequence"/>
</dbReference>
<dbReference type="EMBL" id="JACCCW010000002">
    <property type="protein sequence ID" value="NYF80868.1"/>
    <property type="molecule type" value="Genomic_DNA"/>
</dbReference>
<protein>
    <submittedName>
        <fullName evidence="4">Xanthine/uracil/vitamin C permease (AzgA family)</fullName>
    </submittedName>
</protein>
<dbReference type="GO" id="GO:0012505">
    <property type="term" value="C:endomembrane system"/>
    <property type="evidence" value="ECO:0007669"/>
    <property type="project" value="UniProtKB-SubCell"/>
</dbReference>
<evidence type="ECO:0000313" key="4">
    <source>
        <dbReference type="EMBL" id="NYF80868.1"/>
    </source>
</evidence>
<dbReference type="InterPro" id="IPR045018">
    <property type="entry name" value="Azg-like"/>
</dbReference>
<evidence type="ECO:0000256" key="2">
    <source>
        <dbReference type="ARBA" id="ARBA00022448"/>
    </source>
</evidence>
<comment type="subcellular location">
    <subcellularLocation>
        <location evidence="1">Endomembrane system</location>
        <topology evidence="1">Multi-pass membrane protein</topology>
    </subcellularLocation>
</comment>
<evidence type="ECO:0000256" key="1">
    <source>
        <dbReference type="ARBA" id="ARBA00004127"/>
    </source>
</evidence>
<feature type="transmembrane region" description="Helical" evidence="3">
    <location>
        <begin position="58"/>
        <end position="75"/>
    </location>
</feature>
<keyword evidence="3" id="KW-1133">Transmembrane helix</keyword>
<evidence type="ECO:0000256" key="3">
    <source>
        <dbReference type="SAM" id="Phobius"/>
    </source>
</evidence>
<feature type="transmembrane region" description="Helical" evidence="3">
    <location>
        <begin position="20"/>
        <end position="46"/>
    </location>
</feature>
<comment type="caution">
    <text evidence="4">The sequence shown here is derived from an EMBL/GenBank/DDBJ whole genome shotgun (WGS) entry which is preliminary data.</text>
</comment>
<dbReference type="GO" id="GO:0005886">
    <property type="term" value="C:plasma membrane"/>
    <property type="evidence" value="ECO:0007669"/>
    <property type="project" value="TreeGrafter"/>
</dbReference>
<keyword evidence="2" id="KW-0813">Transport</keyword>
<proteinExistence type="predicted"/>
<dbReference type="PANTHER" id="PTHR43337:SF1">
    <property type="entry name" value="XANTHINE_URACIL PERMEASE C887.17-RELATED"/>
    <property type="match status" value="1"/>
</dbReference>
<keyword evidence="5" id="KW-1185">Reference proteome</keyword>
<evidence type="ECO:0000313" key="5">
    <source>
        <dbReference type="Proteomes" id="UP000589520"/>
    </source>
</evidence>
<keyword evidence="3" id="KW-0472">Membrane</keyword>
<organism evidence="4 5">
    <name type="scientific">Granulicella arctica</name>
    <dbReference type="NCBI Taxonomy" id="940613"/>
    <lineage>
        <taxon>Bacteria</taxon>
        <taxon>Pseudomonadati</taxon>
        <taxon>Acidobacteriota</taxon>
        <taxon>Terriglobia</taxon>
        <taxon>Terriglobales</taxon>
        <taxon>Acidobacteriaceae</taxon>
        <taxon>Granulicella</taxon>
    </lineage>
</organism>